<dbReference type="RefSeq" id="WP_274269332.1">
    <property type="nucleotide sequence ID" value="NZ_CP117880.1"/>
</dbReference>
<dbReference type="InterPro" id="IPR038765">
    <property type="entry name" value="Papain-like_cys_pep_sf"/>
</dbReference>
<evidence type="ECO:0000313" key="6">
    <source>
        <dbReference type="EMBL" id="WDF70628.1"/>
    </source>
</evidence>
<dbReference type="InterPro" id="IPR000064">
    <property type="entry name" value="NLP_P60_dom"/>
</dbReference>
<dbReference type="InterPro" id="IPR041382">
    <property type="entry name" value="SH3_16"/>
</dbReference>
<dbReference type="Gene3D" id="2.30.30.40">
    <property type="entry name" value="SH3 Domains"/>
    <property type="match status" value="1"/>
</dbReference>
<dbReference type="Pfam" id="PF18348">
    <property type="entry name" value="SH3_16"/>
    <property type="match status" value="1"/>
</dbReference>
<accession>A0ABY7WN63</accession>
<keyword evidence="3" id="KW-0378">Hydrolase</keyword>
<keyword evidence="2" id="KW-0645">Protease</keyword>
<dbReference type="Pfam" id="PF00877">
    <property type="entry name" value="NLPC_P60"/>
    <property type="match status" value="1"/>
</dbReference>
<keyword evidence="7" id="KW-1185">Reference proteome</keyword>
<dbReference type="InterPro" id="IPR051202">
    <property type="entry name" value="Peptidase_C40"/>
</dbReference>
<dbReference type="Gene3D" id="3.90.1720.10">
    <property type="entry name" value="endopeptidase domain like (from Nostoc punctiforme)"/>
    <property type="match status" value="1"/>
</dbReference>
<sequence length="255" mass="28887">MILGICSLTIVPLRASASHRSEMVNQVRFGEIVEILEEASEWAFVRMLEADYTGWLQVGQYEIWPGDLAAFEADKKYVVDLDGGIARGEKRRVNLLPGTKLSKSLIENPLSDNDYHVSGKLREANLHDFAQELPKLIAYYRDSPYLWGGRSVFGIDCSGLTQLIYAHFGIDLPRDAYQQAEQGRVVDFLPEIKPGDLAFFDNEQGKITHVGMMIDSETILHASAYVKIDKLDGEGIYHTAISRYTHKLRIVKRYF</sequence>
<dbReference type="EMBL" id="CP117880">
    <property type="protein sequence ID" value="WDF70628.1"/>
    <property type="molecule type" value="Genomic_DNA"/>
</dbReference>
<feature type="domain" description="NlpC/P60" evidence="5">
    <location>
        <begin position="123"/>
        <end position="255"/>
    </location>
</feature>
<protein>
    <submittedName>
        <fullName evidence="6">NlpC/P60 family protein</fullName>
    </submittedName>
</protein>
<keyword evidence="4" id="KW-0788">Thiol protease</keyword>
<evidence type="ECO:0000256" key="3">
    <source>
        <dbReference type="ARBA" id="ARBA00022801"/>
    </source>
</evidence>
<dbReference type="PROSITE" id="PS51935">
    <property type="entry name" value="NLPC_P60"/>
    <property type="match status" value="1"/>
</dbReference>
<evidence type="ECO:0000256" key="2">
    <source>
        <dbReference type="ARBA" id="ARBA00022670"/>
    </source>
</evidence>
<dbReference type="PANTHER" id="PTHR47053">
    <property type="entry name" value="MUREIN DD-ENDOPEPTIDASE MEPH-RELATED"/>
    <property type="match status" value="1"/>
</dbReference>
<proteinExistence type="inferred from homology"/>
<evidence type="ECO:0000256" key="4">
    <source>
        <dbReference type="ARBA" id="ARBA00022807"/>
    </source>
</evidence>
<organism evidence="6 7">
    <name type="scientific">Sphingobacterium oryzagri</name>
    <dbReference type="NCBI Taxonomy" id="3025669"/>
    <lineage>
        <taxon>Bacteria</taxon>
        <taxon>Pseudomonadati</taxon>
        <taxon>Bacteroidota</taxon>
        <taxon>Sphingobacteriia</taxon>
        <taxon>Sphingobacteriales</taxon>
        <taxon>Sphingobacteriaceae</taxon>
        <taxon>Sphingobacterium</taxon>
    </lineage>
</organism>
<gene>
    <name evidence="6" type="ORF">PQ465_09685</name>
</gene>
<dbReference type="Proteomes" id="UP001221558">
    <property type="component" value="Chromosome"/>
</dbReference>
<name>A0ABY7WN63_9SPHI</name>
<comment type="similarity">
    <text evidence="1">Belongs to the peptidase C40 family.</text>
</comment>
<dbReference type="PANTHER" id="PTHR47053:SF1">
    <property type="entry name" value="MUREIN DD-ENDOPEPTIDASE MEPH-RELATED"/>
    <property type="match status" value="1"/>
</dbReference>
<evidence type="ECO:0000259" key="5">
    <source>
        <dbReference type="PROSITE" id="PS51935"/>
    </source>
</evidence>
<dbReference type="SUPFAM" id="SSF54001">
    <property type="entry name" value="Cysteine proteinases"/>
    <property type="match status" value="1"/>
</dbReference>
<evidence type="ECO:0000256" key="1">
    <source>
        <dbReference type="ARBA" id="ARBA00007074"/>
    </source>
</evidence>
<evidence type="ECO:0000313" key="7">
    <source>
        <dbReference type="Proteomes" id="UP001221558"/>
    </source>
</evidence>
<reference evidence="6 7" key="1">
    <citation type="submission" date="2023-02" db="EMBL/GenBank/DDBJ databases">
        <title>Genome sequence of Sphingobacterium sp. KACC 22765.</title>
        <authorList>
            <person name="Kim S."/>
            <person name="Heo J."/>
            <person name="Kwon S.-W."/>
        </authorList>
    </citation>
    <scope>NUCLEOTIDE SEQUENCE [LARGE SCALE GENOMIC DNA]</scope>
    <source>
        <strain evidence="6 7">KACC 22765</strain>
    </source>
</reference>